<reference evidence="1 2" key="1">
    <citation type="submission" date="2018-10" db="EMBL/GenBank/DDBJ databases">
        <title>Genomic Encyclopedia of Type Strains, Phase IV (KMG-IV): sequencing the most valuable type-strain genomes for metagenomic binning, comparative biology and taxonomic classification.</title>
        <authorList>
            <person name="Goeker M."/>
        </authorList>
    </citation>
    <scope>NUCLEOTIDE SEQUENCE [LARGE SCALE GENOMIC DNA]</scope>
    <source>
        <strain evidence="1 2">DSM 26916</strain>
    </source>
</reference>
<dbReference type="EMBL" id="RCCI01000006">
    <property type="protein sequence ID" value="RLJ63645.1"/>
    <property type="molecule type" value="Genomic_DNA"/>
</dbReference>
<dbReference type="AlphaFoldDB" id="A0A497XAR0"/>
<sequence>MTLPTNVGALSALMKQLRYKAVEQEMLSSR</sequence>
<proteinExistence type="predicted"/>
<comment type="caution">
    <text evidence="1">The sequence shown here is derived from an EMBL/GenBank/DDBJ whole genome shotgun (WGS) entry which is preliminary data.</text>
</comment>
<accession>A0A497XAR0</accession>
<evidence type="ECO:0000313" key="1">
    <source>
        <dbReference type="EMBL" id="RLJ63645.1"/>
    </source>
</evidence>
<keyword evidence="2" id="KW-1185">Reference proteome</keyword>
<name>A0A497XAR0_9PROT</name>
<organism evidence="1 2">
    <name type="scientific">Sulfurisoma sediminicola</name>
    <dbReference type="NCBI Taxonomy" id="1381557"/>
    <lineage>
        <taxon>Bacteria</taxon>
        <taxon>Pseudomonadati</taxon>
        <taxon>Pseudomonadota</taxon>
        <taxon>Betaproteobacteria</taxon>
        <taxon>Nitrosomonadales</taxon>
        <taxon>Sterolibacteriaceae</taxon>
        <taxon>Sulfurisoma</taxon>
    </lineage>
</organism>
<dbReference type="Proteomes" id="UP000268908">
    <property type="component" value="Unassembled WGS sequence"/>
</dbReference>
<protein>
    <submittedName>
        <fullName evidence="1">Uncharacterized protein</fullName>
    </submittedName>
</protein>
<evidence type="ECO:0000313" key="2">
    <source>
        <dbReference type="Proteomes" id="UP000268908"/>
    </source>
</evidence>
<gene>
    <name evidence="1" type="ORF">DFR35_2275</name>
</gene>